<gene>
    <name evidence="1" type="ORF">BWQ96_00680</name>
</gene>
<dbReference type="AlphaFoldDB" id="A0A2V3J9W5"/>
<sequence>MITFWNCSKLEIGIGNDRGLHEDFELVKTLTSQGHALIGAHLHQRVQVPALGTGYIVRCCASLLIVEAQHVSKKLISEWKRDKAGSKF</sequence>
<dbReference type="Proteomes" id="UP000247409">
    <property type="component" value="Unassembled WGS sequence"/>
</dbReference>
<evidence type="ECO:0000313" key="1">
    <source>
        <dbReference type="EMBL" id="PXF49610.1"/>
    </source>
</evidence>
<name>A0A2V3J9W5_9FLOR</name>
<keyword evidence="2" id="KW-1185">Reference proteome</keyword>
<proteinExistence type="predicted"/>
<reference evidence="1 2" key="1">
    <citation type="journal article" date="2018" name="Mol. Biol. Evol.">
        <title>Analysis of the draft genome of the red seaweed Gracilariopsis chorda provides insights into genome size evolution in Rhodophyta.</title>
        <authorList>
            <person name="Lee J."/>
            <person name="Yang E.C."/>
            <person name="Graf L."/>
            <person name="Yang J.H."/>
            <person name="Qiu H."/>
            <person name="Zel Zion U."/>
            <person name="Chan C.X."/>
            <person name="Stephens T.G."/>
            <person name="Weber A.P.M."/>
            <person name="Boo G.H."/>
            <person name="Boo S.M."/>
            <person name="Kim K.M."/>
            <person name="Shin Y."/>
            <person name="Jung M."/>
            <person name="Lee S.J."/>
            <person name="Yim H.S."/>
            <person name="Lee J.H."/>
            <person name="Bhattacharya D."/>
            <person name="Yoon H.S."/>
        </authorList>
    </citation>
    <scope>NUCLEOTIDE SEQUENCE [LARGE SCALE GENOMIC DNA]</scope>
    <source>
        <strain evidence="1 2">SKKU-2015</strain>
        <tissue evidence="1">Whole body</tissue>
    </source>
</reference>
<evidence type="ECO:0000313" key="2">
    <source>
        <dbReference type="Proteomes" id="UP000247409"/>
    </source>
</evidence>
<accession>A0A2V3J9W5</accession>
<dbReference type="EMBL" id="NBIV01000004">
    <property type="protein sequence ID" value="PXF49610.1"/>
    <property type="molecule type" value="Genomic_DNA"/>
</dbReference>
<protein>
    <submittedName>
        <fullName evidence="1">Uncharacterized protein</fullName>
    </submittedName>
</protein>
<comment type="caution">
    <text evidence="1">The sequence shown here is derived from an EMBL/GenBank/DDBJ whole genome shotgun (WGS) entry which is preliminary data.</text>
</comment>
<organism evidence="1 2">
    <name type="scientific">Gracilariopsis chorda</name>
    <dbReference type="NCBI Taxonomy" id="448386"/>
    <lineage>
        <taxon>Eukaryota</taxon>
        <taxon>Rhodophyta</taxon>
        <taxon>Florideophyceae</taxon>
        <taxon>Rhodymeniophycidae</taxon>
        <taxon>Gracilariales</taxon>
        <taxon>Gracilariaceae</taxon>
        <taxon>Gracilariopsis</taxon>
    </lineage>
</organism>